<reference evidence="1" key="1">
    <citation type="submission" date="2022-04" db="EMBL/GenBank/DDBJ databases">
        <title>Genome of the entomopathogenic fungus Entomophthora muscae.</title>
        <authorList>
            <person name="Elya C."/>
            <person name="Lovett B.R."/>
            <person name="Lee E."/>
            <person name="Macias A.M."/>
            <person name="Hajek A.E."/>
            <person name="De Bivort B.L."/>
            <person name="Kasson M.T."/>
            <person name="De Fine Licht H.H."/>
            <person name="Stajich J.E."/>
        </authorList>
    </citation>
    <scope>NUCLEOTIDE SEQUENCE</scope>
    <source>
        <strain evidence="1">Berkeley</strain>
    </source>
</reference>
<sequence>MSHSLLSPPSNPGPRPAVPSVKPSSRDVLCVLIIDGTENMAEHFKNMYQSFVNPFLSQLRLPVPVEIDGQKTKMTPLLKIGVVVYGDYMPKSTTPLRSHYFTSDFQVLQDNLASVKFEKGGPCFSAVGEGLCAALEMFDLYQENTKAIDPIRHCVLIGNSLPYSSFTSLNLKEEYDDLPISSICSKLKEYQVNFSVMSTNKLLEPLHMIPAMINSEETCILDYVRADLSNYVARMAGVLPSESFKGPGWLMIMNFKDKRKIRDFDPGVLAELKKAKVEPLQTGAASLPNEAVPEPNPLSIKETVTPKDQASTPSIAATSLKEEDPNPPDSATFSAPTTVQASPASQTVEFQDISSPNKRKFTKIQDNFAIESPKSMEGAAMQRQTSNKSAKGAAKKQAGPKKLTKAQLKAQAKANAASNFNSPDSATPGQLTGLDSTPAPTNQFSHVESMDRTRGESGQSTPLFTASELSSQQPTMPVLQSPQNIQSPAPTNLIPNPEAAWASPSQNGQMANYNHPNFINPAGIFQSPSTRPGAMNQSSLAVPSPSHMPNSPSKDHSPARSGLNPNRNQQTPISTPNIEASKMMAHNQSMPNTPLFNAESRIWAGEITFRLTNVNINEDAIGAVTVQPMNQPGITIDDFMLDKWPQRLQISSFLPCNVTALMEHARNTKAPSFILHPAPDGDSPKNVKVYSAVLTKLPEKQGVLVVDFNIGESNSHGIYLFKAHMHVLGIAFLKTSFPNHEQFAVQPEAMNHNPGMMRPQLTPQQIAALKQQQSLSGAMMNQGMPMNMNGQMNPMAMNMFNMNMMNPSMFMANPGLMNPNIPGMYNLEALRRAQASAPQFMSSAPAMQQLQQIQAQGLQLHPQQIQQLQQMQRQQMQRPQNHPQ</sequence>
<name>A0ACC2TPP7_9FUNG</name>
<accession>A0ACC2TPP7</accession>
<organism evidence="1 2">
    <name type="scientific">Entomophthora muscae</name>
    <dbReference type="NCBI Taxonomy" id="34485"/>
    <lineage>
        <taxon>Eukaryota</taxon>
        <taxon>Fungi</taxon>
        <taxon>Fungi incertae sedis</taxon>
        <taxon>Zoopagomycota</taxon>
        <taxon>Entomophthoromycotina</taxon>
        <taxon>Entomophthoromycetes</taxon>
        <taxon>Entomophthorales</taxon>
        <taxon>Entomophthoraceae</taxon>
        <taxon>Entomophthora</taxon>
    </lineage>
</organism>
<evidence type="ECO:0000313" key="1">
    <source>
        <dbReference type="EMBL" id="KAJ9076624.1"/>
    </source>
</evidence>
<gene>
    <name evidence="1" type="ORF">DSO57_1024388</name>
</gene>
<proteinExistence type="predicted"/>
<evidence type="ECO:0000313" key="2">
    <source>
        <dbReference type="Proteomes" id="UP001165960"/>
    </source>
</evidence>
<comment type="caution">
    <text evidence="1">The sequence shown here is derived from an EMBL/GenBank/DDBJ whole genome shotgun (WGS) entry which is preliminary data.</text>
</comment>
<keyword evidence="2" id="KW-1185">Reference proteome</keyword>
<protein>
    <submittedName>
        <fullName evidence="1">Uncharacterized protein</fullName>
    </submittedName>
</protein>
<dbReference type="EMBL" id="QTSX02002261">
    <property type="protein sequence ID" value="KAJ9076624.1"/>
    <property type="molecule type" value="Genomic_DNA"/>
</dbReference>
<dbReference type="Proteomes" id="UP001165960">
    <property type="component" value="Unassembled WGS sequence"/>
</dbReference>